<evidence type="ECO:0000313" key="10">
    <source>
        <dbReference type="EMBL" id="NIJ15810.1"/>
    </source>
</evidence>
<comment type="caution">
    <text evidence="10">The sequence shown here is derived from an EMBL/GenBank/DDBJ whole genome shotgun (WGS) entry which is preliminary data.</text>
</comment>
<comment type="subcellular location">
    <subcellularLocation>
        <location evidence="1">Membrane</location>
        <topology evidence="1">Multi-pass membrane protein</topology>
    </subcellularLocation>
</comment>
<dbReference type="Proteomes" id="UP000576821">
    <property type="component" value="Unassembled WGS sequence"/>
</dbReference>
<proteinExistence type="predicted"/>
<dbReference type="InterPro" id="IPR052165">
    <property type="entry name" value="Membrane_assoc_protease"/>
</dbReference>
<evidence type="ECO:0000256" key="2">
    <source>
        <dbReference type="ARBA" id="ARBA00022692"/>
    </source>
</evidence>
<feature type="transmembrane region" description="Helical" evidence="6">
    <location>
        <begin position="343"/>
        <end position="362"/>
    </location>
</feature>
<dbReference type="InterPro" id="IPR056739">
    <property type="entry name" value="NfeD_membrane"/>
</dbReference>
<evidence type="ECO:0000313" key="11">
    <source>
        <dbReference type="Proteomes" id="UP000576821"/>
    </source>
</evidence>
<name>A0A846M4Z0_9SPHN</name>
<evidence type="ECO:0000256" key="1">
    <source>
        <dbReference type="ARBA" id="ARBA00004141"/>
    </source>
</evidence>
<dbReference type="RefSeq" id="WP_341785928.1">
    <property type="nucleotide sequence ID" value="NZ_JAASQR010000001.1"/>
</dbReference>
<keyword evidence="4 6" id="KW-0472">Membrane</keyword>
<sequence length="463" mass="48311">MESRCQLALFRFLFVLGLLLLSAVSTLVQAERSTDRREVPRLTIDGAIGPATADYIVRGVAAAAENGAPMILIQMDTPGGLDTSMREIIRAIVNAPFPVVTYVSPSGARAASAGAFILTASHVAAMAPGTNVGAASPVQIGAPGLPPASDPKDGSGDKPKDGTSTPQKPASTSEAKALNDAIAYIRSLAEMRGRNAEWAEAAVRDAASLSAQAALDQKVIDLIARDDADLLAQLHGRAVKIGGGEVRLDTQAVALANVDPNWRTRLLVAITNPNIALILMMIGAYGLLFEFMNPGALYPGTIGVICLLVGLYALSALPVNYAGIALIILGMALMAAEAFAPSFGILGIGGLIAFAIGATIMFDTDVPQFRVTLPVLGAVAVASLGATLLTMRLALQSRHKRVATGREQMVGTVARVLDWEGQGGHVQIHGERWRAASTVEFRSGQSVRVIDVQGLTLMVEPPA</sequence>
<feature type="compositionally biased region" description="Polar residues" evidence="5">
    <location>
        <begin position="163"/>
        <end position="174"/>
    </location>
</feature>
<dbReference type="Pfam" id="PF25145">
    <property type="entry name" value="NfeD1b_N"/>
    <property type="match status" value="1"/>
</dbReference>
<dbReference type="FunFam" id="3.90.226.10:FF:000089">
    <property type="entry name" value="Membrane-bound serine protease"/>
    <property type="match status" value="1"/>
</dbReference>
<evidence type="ECO:0000259" key="8">
    <source>
        <dbReference type="Pfam" id="PF24961"/>
    </source>
</evidence>
<feature type="transmembrane region" description="Helical" evidence="6">
    <location>
        <begin position="374"/>
        <end position="395"/>
    </location>
</feature>
<keyword evidence="10" id="KW-0645">Protease</keyword>
<evidence type="ECO:0000256" key="4">
    <source>
        <dbReference type="ARBA" id="ARBA00023136"/>
    </source>
</evidence>
<accession>A0A846M4Z0</accession>
<reference evidence="10 11" key="1">
    <citation type="submission" date="2020-03" db="EMBL/GenBank/DDBJ databases">
        <title>Genomic Encyclopedia of Type Strains, Phase IV (KMG-IV): sequencing the most valuable type-strain genomes for metagenomic binning, comparative biology and taxonomic classification.</title>
        <authorList>
            <person name="Goeker M."/>
        </authorList>
    </citation>
    <scope>NUCLEOTIDE SEQUENCE [LARGE SCALE GENOMIC DNA]</scope>
    <source>
        <strain evidence="10 11">DSM 21299</strain>
    </source>
</reference>
<feature type="transmembrane region" description="Helical" evidence="6">
    <location>
        <begin position="266"/>
        <end position="288"/>
    </location>
</feature>
<dbReference type="PANTHER" id="PTHR33507">
    <property type="entry name" value="INNER MEMBRANE PROTEIN YBBJ"/>
    <property type="match status" value="1"/>
</dbReference>
<evidence type="ECO:0000256" key="6">
    <source>
        <dbReference type="SAM" id="Phobius"/>
    </source>
</evidence>
<dbReference type="SUPFAM" id="SSF141322">
    <property type="entry name" value="NfeD domain-like"/>
    <property type="match status" value="1"/>
</dbReference>
<keyword evidence="10" id="KW-0378">Hydrolase</keyword>
<dbReference type="GO" id="GO:0006508">
    <property type="term" value="P:proteolysis"/>
    <property type="evidence" value="ECO:0007669"/>
    <property type="project" value="UniProtKB-KW"/>
</dbReference>
<evidence type="ECO:0000256" key="3">
    <source>
        <dbReference type="ARBA" id="ARBA00022989"/>
    </source>
</evidence>
<dbReference type="Gene3D" id="2.40.50.140">
    <property type="entry name" value="Nucleic acid-binding proteins"/>
    <property type="match status" value="1"/>
</dbReference>
<dbReference type="GO" id="GO:0008233">
    <property type="term" value="F:peptidase activity"/>
    <property type="evidence" value="ECO:0007669"/>
    <property type="project" value="UniProtKB-KW"/>
</dbReference>
<feature type="region of interest" description="Disordered" evidence="5">
    <location>
        <begin position="137"/>
        <end position="174"/>
    </location>
</feature>
<evidence type="ECO:0000259" key="7">
    <source>
        <dbReference type="Pfam" id="PF01957"/>
    </source>
</evidence>
<dbReference type="InterPro" id="IPR012340">
    <property type="entry name" value="NA-bd_OB-fold"/>
</dbReference>
<dbReference type="InterPro" id="IPR029045">
    <property type="entry name" value="ClpP/crotonase-like_dom_sf"/>
</dbReference>
<dbReference type="Pfam" id="PF24961">
    <property type="entry name" value="NfeD_membrane"/>
    <property type="match status" value="1"/>
</dbReference>
<organism evidence="10 11">
    <name type="scientific">Sphingobium vermicomposti</name>
    <dbReference type="NCBI Taxonomy" id="529005"/>
    <lineage>
        <taxon>Bacteria</taxon>
        <taxon>Pseudomonadati</taxon>
        <taxon>Pseudomonadota</taxon>
        <taxon>Alphaproteobacteria</taxon>
        <taxon>Sphingomonadales</taxon>
        <taxon>Sphingomonadaceae</taxon>
        <taxon>Sphingobium</taxon>
    </lineage>
</organism>
<feature type="domain" description="NfeD1b N-terminal" evidence="9">
    <location>
        <begin position="44"/>
        <end position="138"/>
    </location>
</feature>
<dbReference type="AlphaFoldDB" id="A0A846M4Z0"/>
<dbReference type="InterPro" id="IPR002810">
    <property type="entry name" value="NfeD-like_C"/>
</dbReference>
<feature type="compositionally biased region" description="Basic and acidic residues" evidence="5">
    <location>
        <begin position="150"/>
        <end position="161"/>
    </location>
</feature>
<keyword evidence="2 6" id="KW-0812">Transmembrane</keyword>
<keyword evidence="11" id="KW-1185">Reference proteome</keyword>
<dbReference type="Gene3D" id="3.90.226.10">
    <property type="entry name" value="2-enoyl-CoA Hydratase, Chain A, domain 1"/>
    <property type="match status" value="1"/>
</dbReference>
<dbReference type="EMBL" id="JAASQR010000001">
    <property type="protein sequence ID" value="NIJ15810.1"/>
    <property type="molecule type" value="Genomic_DNA"/>
</dbReference>
<dbReference type="CDD" id="cd07020">
    <property type="entry name" value="Clp_protease_NfeD_1"/>
    <property type="match status" value="1"/>
</dbReference>
<evidence type="ECO:0000256" key="5">
    <source>
        <dbReference type="SAM" id="MobiDB-lite"/>
    </source>
</evidence>
<feature type="transmembrane region" description="Helical" evidence="6">
    <location>
        <begin position="319"/>
        <end position="336"/>
    </location>
</feature>
<gene>
    <name evidence="10" type="ORF">FHS54_000759</name>
</gene>
<feature type="transmembrane region" description="Helical" evidence="6">
    <location>
        <begin position="295"/>
        <end position="313"/>
    </location>
</feature>
<dbReference type="Pfam" id="PF01957">
    <property type="entry name" value="NfeD"/>
    <property type="match status" value="1"/>
</dbReference>
<evidence type="ECO:0000259" key="9">
    <source>
        <dbReference type="Pfam" id="PF25145"/>
    </source>
</evidence>
<dbReference type="GO" id="GO:0016020">
    <property type="term" value="C:membrane"/>
    <property type="evidence" value="ECO:0007669"/>
    <property type="project" value="UniProtKB-SubCell"/>
</dbReference>
<dbReference type="InterPro" id="IPR056738">
    <property type="entry name" value="NfeD1b_N"/>
</dbReference>
<keyword evidence="3 6" id="KW-1133">Transmembrane helix</keyword>
<feature type="domain" description="NfeD integral membrane" evidence="8">
    <location>
        <begin position="274"/>
        <end position="389"/>
    </location>
</feature>
<dbReference type="SUPFAM" id="SSF52096">
    <property type="entry name" value="ClpP/crotonase"/>
    <property type="match status" value="1"/>
</dbReference>
<protein>
    <submittedName>
        <fullName evidence="10">Membrane-bound serine protease (ClpP class)</fullName>
    </submittedName>
</protein>
<dbReference type="PANTHER" id="PTHR33507:SF4">
    <property type="entry name" value="NODULATION COMPETITIVENESS PROTEIN NFED"/>
    <property type="match status" value="1"/>
</dbReference>
<feature type="domain" description="NfeD-like C-terminal" evidence="7">
    <location>
        <begin position="406"/>
        <end position="461"/>
    </location>
</feature>